<dbReference type="EMBL" id="JARJLG010000024">
    <property type="protein sequence ID" value="KAJ7770315.1"/>
    <property type="molecule type" value="Genomic_DNA"/>
</dbReference>
<accession>A0AAD7JRL1</accession>
<dbReference type="Gene3D" id="3.80.10.10">
    <property type="entry name" value="Ribonuclease Inhibitor"/>
    <property type="match status" value="1"/>
</dbReference>
<dbReference type="InterPro" id="IPR032675">
    <property type="entry name" value="LRR_dom_sf"/>
</dbReference>
<reference evidence="2" key="1">
    <citation type="submission" date="2023-03" db="EMBL/GenBank/DDBJ databases">
        <title>Massive genome expansion in bonnet fungi (Mycena s.s.) driven by repeated elements and novel gene families across ecological guilds.</title>
        <authorList>
            <consortium name="Lawrence Berkeley National Laboratory"/>
            <person name="Harder C.B."/>
            <person name="Miyauchi S."/>
            <person name="Viragh M."/>
            <person name="Kuo A."/>
            <person name="Thoen E."/>
            <person name="Andreopoulos B."/>
            <person name="Lu D."/>
            <person name="Skrede I."/>
            <person name="Drula E."/>
            <person name="Henrissat B."/>
            <person name="Morin E."/>
            <person name="Kohler A."/>
            <person name="Barry K."/>
            <person name="LaButti K."/>
            <person name="Morin E."/>
            <person name="Salamov A."/>
            <person name="Lipzen A."/>
            <person name="Mereny Z."/>
            <person name="Hegedus B."/>
            <person name="Baldrian P."/>
            <person name="Stursova M."/>
            <person name="Weitz H."/>
            <person name="Taylor A."/>
            <person name="Grigoriev I.V."/>
            <person name="Nagy L.G."/>
            <person name="Martin F."/>
            <person name="Kauserud H."/>
        </authorList>
    </citation>
    <scope>NUCLEOTIDE SEQUENCE</scope>
    <source>
        <strain evidence="2">CBHHK188m</strain>
    </source>
</reference>
<proteinExistence type="predicted"/>
<evidence type="ECO:0000256" key="1">
    <source>
        <dbReference type="SAM" id="MobiDB-lite"/>
    </source>
</evidence>
<evidence type="ECO:0000313" key="2">
    <source>
        <dbReference type="EMBL" id="KAJ7770315.1"/>
    </source>
</evidence>
<dbReference type="Proteomes" id="UP001215280">
    <property type="component" value="Unassembled WGS sequence"/>
</dbReference>
<evidence type="ECO:0008006" key="4">
    <source>
        <dbReference type="Google" id="ProtNLM"/>
    </source>
</evidence>
<evidence type="ECO:0000313" key="3">
    <source>
        <dbReference type="Proteomes" id="UP001215280"/>
    </source>
</evidence>
<dbReference type="InterPro" id="IPR036047">
    <property type="entry name" value="F-box-like_dom_sf"/>
</dbReference>
<dbReference type="SUPFAM" id="SSF81383">
    <property type="entry name" value="F-box domain"/>
    <property type="match status" value="1"/>
</dbReference>
<keyword evidence="3" id="KW-1185">Reference proteome</keyword>
<protein>
    <recommendedName>
        <fullName evidence="4">F-box domain-containing protein</fullName>
    </recommendedName>
</protein>
<gene>
    <name evidence="2" type="ORF">DFH07DRAFT_273110</name>
</gene>
<organism evidence="2 3">
    <name type="scientific">Mycena maculata</name>
    <dbReference type="NCBI Taxonomy" id="230809"/>
    <lineage>
        <taxon>Eukaryota</taxon>
        <taxon>Fungi</taxon>
        <taxon>Dikarya</taxon>
        <taxon>Basidiomycota</taxon>
        <taxon>Agaricomycotina</taxon>
        <taxon>Agaricomycetes</taxon>
        <taxon>Agaricomycetidae</taxon>
        <taxon>Agaricales</taxon>
        <taxon>Marasmiineae</taxon>
        <taxon>Mycenaceae</taxon>
        <taxon>Mycena</taxon>
    </lineage>
</organism>
<sequence length="421" mass="47019">MLRSFLRNLTCFSTSRDYDPLEACEPSNWPAVSLPQQIGPIVLLPSELVHLIICDYVDPTMLASCSLVCVEWMLHSRPRMFSRISISLSNADRFGRLFVPPGGATFGSHVRELELDHKIAGDFWTSDVLPKFIAIFPHLTALILFGLVPKSLPSAFEVITHLELNYVCIPYPDRLANFISTFSRLETLKVTQEKGSYFNFGVLSAVHRPPPHLRWVDLDNPIILHWIGSATLKPRLESIRLEISHPETVIAVESIRLLSPSLRALDLTLADLEVGASFLAKNHLNLNTALRTLRIQADHAQAAQILLKILSYIDTSHLEEISLDFAIPYLDSPVLTLLPWDTLDAALAGLPALRRLTVVKVLVSPQGWRSRINQRTVLQDAVHRMPLCRDFGVGVPTADLESRPPSRAAGSPRHMSELCGY</sequence>
<dbReference type="AlphaFoldDB" id="A0AAD7JRL1"/>
<name>A0AAD7JRL1_9AGAR</name>
<feature type="region of interest" description="Disordered" evidence="1">
    <location>
        <begin position="398"/>
        <end position="421"/>
    </location>
</feature>
<dbReference type="SUPFAM" id="SSF52047">
    <property type="entry name" value="RNI-like"/>
    <property type="match status" value="1"/>
</dbReference>
<comment type="caution">
    <text evidence="2">The sequence shown here is derived from an EMBL/GenBank/DDBJ whole genome shotgun (WGS) entry which is preliminary data.</text>
</comment>